<sequence>MSEQQRPGYEADPTSVHPVARVAFGVAGTALIALGVVLLILPGPGMLLLLAGLVLVARAVPAFARFVEPVRAKAMQGVEASVASGWRIAGSVLAGLGLIAAGVVAVLFPALPFAGWPTGASLVLSGLILLGLLVWSHRRVHGAREKV</sequence>
<feature type="transmembrane region" description="Helical" evidence="1">
    <location>
        <begin position="21"/>
        <end position="41"/>
    </location>
</feature>
<feature type="transmembrane region" description="Helical" evidence="1">
    <location>
        <begin position="88"/>
        <end position="108"/>
    </location>
</feature>
<dbReference type="EMBL" id="JBHYPX010000003">
    <property type="protein sequence ID" value="MFE1350936.1"/>
    <property type="molecule type" value="Genomic_DNA"/>
</dbReference>
<protein>
    <submittedName>
        <fullName evidence="2">PGPGW domain-containing protein</fullName>
    </submittedName>
</protein>
<keyword evidence="1" id="KW-0472">Membrane</keyword>
<proteinExistence type="predicted"/>
<evidence type="ECO:0000313" key="2">
    <source>
        <dbReference type="EMBL" id="MFE1350936.1"/>
    </source>
</evidence>
<keyword evidence="1" id="KW-0812">Transmembrane</keyword>
<organism evidence="2 3">
    <name type="scientific">Kitasatospora phosalacinea</name>
    <dbReference type="NCBI Taxonomy" id="2065"/>
    <lineage>
        <taxon>Bacteria</taxon>
        <taxon>Bacillati</taxon>
        <taxon>Actinomycetota</taxon>
        <taxon>Actinomycetes</taxon>
        <taxon>Kitasatosporales</taxon>
        <taxon>Streptomycetaceae</taxon>
        <taxon>Kitasatospora</taxon>
    </lineage>
</organism>
<feature type="transmembrane region" description="Helical" evidence="1">
    <location>
        <begin position="114"/>
        <end position="135"/>
    </location>
</feature>
<accession>A0ABW6GDY3</accession>
<feature type="transmembrane region" description="Helical" evidence="1">
    <location>
        <begin position="47"/>
        <end position="67"/>
    </location>
</feature>
<gene>
    <name evidence="2" type="ORF">ACFW6T_02970</name>
</gene>
<dbReference type="Pfam" id="PF09656">
    <property type="entry name" value="PGPGW"/>
    <property type="match status" value="1"/>
</dbReference>
<keyword evidence="3" id="KW-1185">Reference proteome</keyword>
<keyword evidence="1" id="KW-1133">Transmembrane helix</keyword>
<evidence type="ECO:0000313" key="3">
    <source>
        <dbReference type="Proteomes" id="UP001599542"/>
    </source>
</evidence>
<evidence type="ECO:0000256" key="1">
    <source>
        <dbReference type="SAM" id="Phobius"/>
    </source>
</evidence>
<dbReference type="RefSeq" id="WP_380316039.1">
    <property type="nucleotide sequence ID" value="NZ_JBHYPW010000002.1"/>
</dbReference>
<dbReference type="InterPro" id="IPR019099">
    <property type="entry name" value="Uncharacterised_PGPGW_TM"/>
</dbReference>
<comment type="caution">
    <text evidence="2">The sequence shown here is derived from an EMBL/GenBank/DDBJ whole genome shotgun (WGS) entry which is preliminary data.</text>
</comment>
<dbReference type="Proteomes" id="UP001599542">
    <property type="component" value="Unassembled WGS sequence"/>
</dbReference>
<reference evidence="2 3" key="1">
    <citation type="submission" date="2024-09" db="EMBL/GenBank/DDBJ databases">
        <title>The Natural Products Discovery Center: Release of the First 8490 Sequenced Strains for Exploring Actinobacteria Biosynthetic Diversity.</title>
        <authorList>
            <person name="Kalkreuter E."/>
            <person name="Kautsar S.A."/>
            <person name="Yang D."/>
            <person name="Bader C.D."/>
            <person name="Teijaro C.N."/>
            <person name="Fluegel L."/>
            <person name="Davis C.M."/>
            <person name="Simpson J.R."/>
            <person name="Lauterbach L."/>
            <person name="Steele A.D."/>
            <person name="Gui C."/>
            <person name="Meng S."/>
            <person name="Li G."/>
            <person name="Viehrig K."/>
            <person name="Ye F."/>
            <person name="Su P."/>
            <person name="Kiefer A.F."/>
            <person name="Nichols A."/>
            <person name="Cepeda A.J."/>
            <person name="Yan W."/>
            <person name="Fan B."/>
            <person name="Jiang Y."/>
            <person name="Adhikari A."/>
            <person name="Zheng C.-J."/>
            <person name="Schuster L."/>
            <person name="Cowan T.M."/>
            <person name="Smanski M.J."/>
            <person name="Chevrette M.G."/>
            <person name="De Carvalho L.P.S."/>
            <person name="Shen B."/>
        </authorList>
    </citation>
    <scope>NUCLEOTIDE SEQUENCE [LARGE SCALE GENOMIC DNA]</scope>
    <source>
        <strain evidence="2 3">NPDC058753</strain>
    </source>
</reference>
<name>A0ABW6GDY3_9ACTN</name>